<proteinExistence type="predicted"/>
<keyword evidence="2" id="KW-1185">Reference proteome</keyword>
<sequence length="49" mass="5450">MNVSDQAKITLDVISGERETPINGTPIDFMNLYCAAWNGDPKLRPNITE</sequence>
<reference evidence="1" key="1">
    <citation type="submission" date="2021-06" db="EMBL/GenBank/DDBJ databases">
        <authorList>
            <person name="Kallberg Y."/>
            <person name="Tangrot J."/>
            <person name="Rosling A."/>
        </authorList>
    </citation>
    <scope>NUCLEOTIDE SEQUENCE</scope>
    <source>
        <strain evidence="1">IL203A</strain>
    </source>
</reference>
<gene>
    <name evidence="1" type="ORF">DHETER_LOCUS11077</name>
</gene>
<organism evidence="1 2">
    <name type="scientific">Dentiscutata heterogama</name>
    <dbReference type="NCBI Taxonomy" id="1316150"/>
    <lineage>
        <taxon>Eukaryota</taxon>
        <taxon>Fungi</taxon>
        <taxon>Fungi incertae sedis</taxon>
        <taxon>Mucoromycota</taxon>
        <taxon>Glomeromycotina</taxon>
        <taxon>Glomeromycetes</taxon>
        <taxon>Diversisporales</taxon>
        <taxon>Gigasporaceae</taxon>
        <taxon>Dentiscutata</taxon>
    </lineage>
</organism>
<accession>A0ACA9P1A8</accession>
<feature type="non-terminal residue" evidence="1">
    <location>
        <position position="49"/>
    </location>
</feature>
<evidence type="ECO:0000313" key="2">
    <source>
        <dbReference type="Proteomes" id="UP000789702"/>
    </source>
</evidence>
<dbReference type="Proteomes" id="UP000789702">
    <property type="component" value="Unassembled WGS sequence"/>
</dbReference>
<comment type="caution">
    <text evidence="1">The sequence shown here is derived from an EMBL/GenBank/DDBJ whole genome shotgun (WGS) entry which is preliminary data.</text>
</comment>
<protein>
    <submittedName>
        <fullName evidence="1">12334_t:CDS:1</fullName>
    </submittedName>
</protein>
<dbReference type="EMBL" id="CAJVPU010023221">
    <property type="protein sequence ID" value="CAG8687503.1"/>
    <property type="molecule type" value="Genomic_DNA"/>
</dbReference>
<name>A0ACA9P1A8_9GLOM</name>
<evidence type="ECO:0000313" key="1">
    <source>
        <dbReference type="EMBL" id="CAG8687503.1"/>
    </source>
</evidence>